<evidence type="ECO:0000313" key="2">
    <source>
        <dbReference type="Proteomes" id="UP000236454"/>
    </source>
</evidence>
<keyword evidence="2" id="KW-1185">Reference proteome</keyword>
<accession>A0A1I6XMG9</accession>
<dbReference type="AlphaFoldDB" id="A0A1I6XMG9"/>
<dbReference type="EMBL" id="FPAS01000001">
    <property type="protein sequence ID" value="SFT39578.1"/>
    <property type="molecule type" value="Genomic_DNA"/>
</dbReference>
<dbReference type="OrthoDB" id="1467499at2"/>
<proteinExistence type="predicted"/>
<gene>
    <name evidence="1" type="ORF">SAMN05216474_0321</name>
</gene>
<dbReference type="Proteomes" id="UP000236454">
    <property type="component" value="Unassembled WGS sequence"/>
</dbReference>
<protein>
    <submittedName>
        <fullName evidence="1">Uncharacterized protein</fullName>
    </submittedName>
</protein>
<sequence length="259" mass="30042">MKLLILLITTALLVNKSGSSIIREYVLLDRSTYEYQGETHASITPRMKSEGDLSPFNMRFDYLLIKKGHFYKAPHFENTKKVLALYPDTAAMDQAFMNLLTEDTLLNHYFQTTYAGIFNNAEIKKSTFKEAEVMEVAARFFYCHDVNPDTSIQWHICLGINEVEKGDWHEDRTLAEAFAIEALFDDLLENNSPVMNDFDQNINKAQSKFEADLIDSDLYISKVQNQIYRDMEKSKALKKGLRKYYKKHINDLAFTVEGW</sequence>
<dbReference type="RefSeq" id="WP_090245597.1">
    <property type="nucleotide sequence ID" value="NZ_FPAS01000001.1"/>
</dbReference>
<name>A0A1I6XMG9_9FLAO</name>
<reference evidence="1 2" key="1">
    <citation type="submission" date="2016-10" db="EMBL/GenBank/DDBJ databases">
        <authorList>
            <person name="de Groot N.N."/>
        </authorList>
    </citation>
    <scope>NUCLEOTIDE SEQUENCE [LARGE SCALE GENOMIC DNA]</scope>
    <source>
        <strain evidence="1 2">CGMCC 1.7005</strain>
    </source>
</reference>
<organism evidence="1 2">
    <name type="scientific">Lishizhenia tianjinensis</name>
    <dbReference type="NCBI Taxonomy" id="477690"/>
    <lineage>
        <taxon>Bacteria</taxon>
        <taxon>Pseudomonadati</taxon>
        <taxon>Bacteroidota</taxon>
        <taxon>Flavobacteriia</taxon>
        <taxon>Flavobacteriales</taxon>
        <taxon>Crocinitomicaceae</taxon>
        <taxon>Lishizhenia</taxon>
    </lineage>
</organism>
<evidence type="ECO:0000313" key="1">
    <source>
        <dbReference type="EMBL" id="SFT39578.1"/>
    </source>
</evidence>